<proteinExistence type="predicted"/>
<accession>A0A2Z6P6W6</accession>
<evidence type="ECO:0000313" key="2">
    <source>
        <dbReference type="Proteomes" id="UP000242715"/>
    </source>
</evidence>
<reference evidence="2" key="1">
    <citation type="journal article" date="2017" name="Front. Plant Sci.">
        <title>Climate Clever Clovers: New Paradigm to Reduce the Environmental Footprint of Ruminants by Breeding Low Methanogenic Forages Utilizing Haplotype Variation.</title>
        <authorList>
            <person name="Kaur P."/>
            <person name="Appels R."/>
            <person name="Bayer P.E."/>
            <person name="Keeble-Gagnere G."/>
            <person name="Wang J."/>
            <person name="Hirakawa H."/>
            <person name="Shirasawa K."/>
            <person name="Vercoe P."/>
            <person name="Stefanova K."/>
            <person name="Durmic Z."/>
            <person name="Nichols P."/>
            <person name="Revell C."/>
            <person name="Isobe S.N."/>
            <person name="Edwards D."/>
            <person name="Erskine W."/>
        </authorList>
    </citation>
    <scope>NUCLEOTIDE SEQUENCE [LARGE SCALE GENOMIC DNA]</scope>
    <source>
        <strain evidence="2">cv. Daliak</strain>
    </source>
</reference>
<keyword evidence="2" id="KW-1185">Reference proteome</keyword>
<dbReference type="OrthoDB" id="10602468at2759"/>
<dbReference type="Proteomes" id="UP000242715">
    <property type="component" value="Unassembled WGS sequence"/>
</dbReference>
<dbReference type="EMBL" id="DF974090">
    <property type="protein sequence ID" value="GAU44950.1"/>
    <property type="molecule type" value="Genomic_DNA"/>
</dbReference>
<protein>
    <submittedName>
        <fullName evidence="1">Uncharacterized protein</fullName>
    </submittedName>
</protein>
<gene>
    <name evidence="1" type="ORF">TSUD_100220</name>
</gene>
<name>A0A2Z6P6W6_TRISU</name>
<organism evidence="1 2">
    <name type="scientific">Trifolium subterraneum</name>
    <name type="common">Subterranean clover</name>
    <dbReference type="NCBI Taxonomy" id="3900"/>
    <lineage>
        <taxon>Eukaryota</taxon>
        <taxon>Viridiplantae</taxon>
        <taxon>Streptophyta</taxon>
        <taxon>Embryophyta</taxon>
        <taxon>Tracheophyta</taxon>
        <taxon>Spermatophyta</taxon>
        <taxon>Magnoliopsida</taxon>
        <taxon>eudicotyledons</taxon>
        <taxon>Gunneridae</taxon>
        <taxon>Pentapetalae</taxon>
        <taxon>rosids</taxon>
        <taxon>fabids</taxon>
        <taxon>Fabales</taxon>
        <taxon>Fabaceae</taxon>
        <taxon>Papilionoideae</taxon>
        <taxon>50 kb inversion clade</taxon>
        <taxon>NPAAA clade</taxon>
        <taxon>Hologalegina</taxon>
        <taxon>IRL clade</taxon>
        <taxon>Trifolieae</taxon>
        <taxon>Trifolium</taxon>
    </lineage>
</organism>
<sequence>MAVMVINVRQWVDELWEWRLRWRRVLFLWEPDLVIQFRVELEDVVGNVDEDDRNWSLHPVQYNLTLFCFKGSFWHFSGGDGASVFALIIDTCNEEWSKALDGNILELPNQRNATL</sequence>
<dbReference type="AlphaFoldDB" id="A0A2Z6P6W6"/>
<evidence type="ECO:0000313" key="1">
    <source>
        <dbReference type="EMBL" id="GAU44950.1"/>
    </source>
</evidence>